<gene>
    <name evidence="1" type="ORF">OQZ29_22065</name>
</gene>
<dbReference type="AlphaFoldDB" id="A0A9X3IB02"/>
<dbReference type="EMBL" id="JAPJUH010000008">
    <property type="protein sequence ID" value="MCX3267462.1"/>
    <property type="molecule type" value="Genomic_DNA"/>
</dbReference>
<name>A0A9X3IB02_9SPHI</name>
<proteinExistence type="predicted"/>
<keyword evidence="2" id="KW-1185">Reference proteome</keyword>
<organism evidence="1 2">
    <name type="scientific">Pedobacter agri</name>
    <dbReference type="NCBI Taxonomy" id="454586"/>
    <lineage>
        <taxon>Bacteria</taxon>
        <taxon>Pseudomonadati</taxon>
        <taxon>Bacteroidota</taxon>
        <taxon>Sphingobacteriia</taxon>
        <taxon>Sphingobacteriales</taxon>
        <taxon>Sphingobacteriaceae</taxon>
        <taxon>Pedobacter</taxon>
    </lineage>
</organism>
<dbReference type="Proteomes" id="UP001142592">
    <property type="component" value="Unassembled WGS sequence"/>
</dbReference>
<reference evidence="1" key="1">
    <citation type="submission" date="2022-11" db="EMBL/GenBank/DDBJ databases">
        <authorList>
            <person name="Graham C."/>
            <person name="Newman J.D."/>
        </authorList>
    </citation>
    <scope>NUCLEOTIDE SEQUENCE</scope>
    <source>
        <strain evidence="1">DSM 19486</strain>
    </source>
</reference>
<comment type="caution">
    <text evidence="1">The sequence shown here is derived from an EMBL/GenBank/DDBJ whole genome shotgun (WGS) entry which is preliminary data.</text>
</comment>
<protein>
    <submittedName>
        <fullName evidence="1">Uncharacterized protein</fullName>
    </submittedName>
</protein>
<evidence type="ECO:0000313" key="2">
    <source>
        <dbReference type="Proteomes" id="UP001142592"/>
    </source>
</evidence>
<accession>A0A9X3IB02</accession>
<dbReference type="RefSeq" id="WP_010599817.1">
    <property type="nucleotide sequence ID" value="NZ_JAPJUH010000008.1"/>
</dbReference>
<evidence type="ECO:0000313" key="1">
    <source>
        <dbReference type="EMBL" id="MCX3267462.1"/>
    </source>
</evidence>
<sequence>MDQDINNAFVKLRKPSRANFNEIFENYSIVFENQMDSIRKEIILCIVHDLHQAAIMLTNHLLEKFLRAVIVIEESGIEKMIPENQKKIKTAYKNRRSSSLNDLNDEALKRNIISEVQHQQIKEYILTIRNPYSHGSSFQILKDEKPIKTLSGSFSEGIKSEIIETDINSYFPLQSLFQEIRAMKDSVKYFKFVDAILYSFYKEKNEQVFRRQF</sequence>